<organism evidence="8 9">
    <name type="scientific">Branchiibius hedensis</name>
    <dbReference type="NCBI Taxonomy" id="672460"/>
    <lineage>
        <taxon>Bacteria</taxon>
        <taxon>Bacillati</taxon>
        <taxon>Actinomycetota</taxon>
        <taxon>Actinomycetes</taxon>
        <taxon>Micrococcales</taxon>
        <taxon>Dermacoccaceae</taxon>
        <taxon>Branchiibius</taxon>
    </lineage>
</organism>
<proteinExistence type="predicted"/>
<dbReference type="EMBL" id="UESZ01000001">
    <property type="protein sequence ID" value="SSA34829.1"/>
    <property type="molecule type" value="Genomic_DNA"/>
</dbReference>
<feature type="transmembrane region" description="Helical" evidence="6">
    <location>
        <begin position="120"/>
        <end position="139"/>
    </location>
</feature>
<evidence type="ECO:0000256" key="5">
    <source>
        <dbReference type="ARBA" id="ARBA00023136"/>
    </source>
</evidence>
<dbReference type="SUPFAM" id="SSF160240">
    <property type="entry name" value="Cation efflux protein cytoplasmic domain-like"/>
    <property type="match status" value="1"/>
</dbReference>
<feature type="domain" description="Cation efflux protein transmembrane" evidence="7">
    <location>
        <begin position="10"/>
        <end position="226"/>
    </location>
</feature>
<feature type="transmembrane region" description="Helical" evidence="6">
    <location>
        <begin position="201"/>
        <end position="220"/>
    </location>
</feature>
<keyword evidence="9" id="KW-1185">Reference proteome</keyword>
<dbReference type="InterPro" id="IPR040177">
    <property type="entry name" value="SLC30A9"/>
</dbReference>
<evidence type="ECO:0000313" key="9">
    <source>
        <dbReference type="Proteomes" id="UP000250028"/>
    </source>
</evidence>
<keyword evidence="5 6" id="KW-0472">Membrane</keyword>
<feature type="transmembrane region" description="Helical" evidence="6">
    <location>
        <begin position="175"/>
        <end position="195"/>
    </location>
</feature>
<dbReference type="InterPro" id="IPR036837">
    <property type="entry name" value="Cation_efflux_CTD_sf"/>
</dbReference>
<dbReference type="AlphaFoldDB" id="A0A2Y8ZX40"/>
<dbReference type="RefSeq" id="WP_109685695.1">
    <property type="nucleotide sequence ID" value="NZ_QGDN01000001.1"/>
</dbReference>
<feature type="transmembrane region" description="Helical" evidence="6">
    <location>
        <begin position="9"/>
        <end position="30"/>
    </location>
</feature>
<evidence type="ECO:0000259" key="7">
    <source>
        <dbReference type="Pfam" id="PF01545"/>
    </source>
</evidence>
<protein>
    <submittedName>
        <fullName evidence="8">Cation diffusion facilitator family transporter</fullName>
    </submittedName>
</protein>
<gene>
    <name evidence="8" type="ORF">SAMN04489750_2159</name>
</gene>
<dbReference type="PANTHER" id="PTHR13414">
    <property type="entry name" value="HUEL-CATION TRANSPORTER"/>
    <property type="match status" value="1"/>
</dbReference>
<dbReference type="OrthoDB" id="9806522at2"/>
<dbReference type="SUPFAM" id="SSF161111">
    <property type="entry name" value="Cation efflux protein transmembrane domain-like"/>
    <property type="match status" value="1"/>
</dbReference>
<dbReference type="Pfam" id="PF01545">
    <property type="entry name" value="Cation_efflux"/>
    <property type="match status" value="1"/>
</dbReference>
<keyword evidence="2" id="KW-0813">Transport</keyword>
<keyword evidence="3 6" id="KW-0812">Transmembrane</keyword>
<accession>A0A2Y8ZX40</accession>
<evidence type="ECO:0000256" key="3">
    <source>
        <dbReference type="ARBA" id="ARBA00022692"/>
    </source>
</evidence>
<evidence type="ECO:0000313" key="8">
    <source>
        <dbReference type="EMBL" id="SSA34829.1"/>
    </source>
</evidence>
<evidence type="ECO:0000256" key="4">
    <source>
        <dbReference type="ARBA" id="ARBA00022989"/>
    </source>
</evidence>
<dbReference type="Gene3D" id="1.20.1510.10">
    <property type="entry name" value="Cation efflux protein transmembrane domain"/>
    <property type="match status" value="1"/>
</dbReference>
<keyword evidence="4 6" id="KW-1133">Transmembrane helix</keyword>
<dbReference type="InterPro" id="IPR027469">
    <property type="entry name" value="Cation_efflux_TMD_sf"/>
</dbReference>
<evidence type="ECO:0000256" key="1">
    <source>
        <dbReference type="ARBA" id="ARBA00004141"/>
    </source>
</evidence>
<evidence type="ECO:0000256" key="2">
    <source>
        <dbReference type="ARBA" id="ARBA00022448"/>
    </source>
</evidence>
<feature type="transmembrane region" description="Helical" evidence="6">
    <location>
        <begin position="77"/>
        <end position="100"/>
    </location>
</feature>
<dbReference type="PANTHER" id="PTHR13414:SF9">
    <property type="entry name" value="PROTON-COUPLED ZINC ANTIPORTER SLC30A9, MITOCHONDRIAL"/>
    <property type="match status" value="1"/>
</dbReference>
<dbReference type="GO" id="GO:0008324">
    <property type="term" value="F:monoatomic cation transmembrane transporter activity"/>
    <property type="evidence" value="ECO:0007669"/>
    <property type="project" value="InterPro"/>
</dbReference>
<dbReference type="InterPro" id="IPR058533">
    <property type="entry name" value="Cation_efflux_TM"/>
</dbReference>
<dbReference type="InterPro" id="IPR002524">
    <property type="entry name" value="Cation_efflux"/>
</dbReference>
<dbReference type="Proteomes" id="UP000250028">
    <property type="component" value="Unassembled WGS sequence"/>
</dbReference>
<reference evidence="9" key="1">
    <citation type="submission" date="2016-10" db="EMBL/GenBank/DDBJ databases">
        <authorList>
            <person name="Varghese N."/>
            <person name="Submissions S."/>
        </authorList>
    </citation>
    <scope>NUCLEOTIDE SEQUENCE [LARGE SCALE GENOMIC DNA]</scope>
    <source>
        <strain evidence="9">DSM 22951</strain>
    </source>
</reference>
<name>A0A2Y8ZX40_9MICO</name>
<dbReference type="NCBIfam" id="TIGR01297">
    <property type="entry name" value="CDF"/>
    <property type="match status" value="1"/>
</dbReference>
<dbReference type="GO" id="GO:0006829">
    <property type="term" value="P:zinc ion transport"/>
    <property type="evidence" value="ECO:0007669"/>
    <property type="project" value="InterPro"/>
</dbReference>
<sequence>MSSSGGNKAIIAALSANLGIALTKLVAYLLTGMSSMLAEAVHSFADSGNQLLLLVGGKKAKRSADVDHPFGYGRERYVYAFIVSIVLFTIGGLFALYEAYHKWHEAVSGHGERPGTDQRWWWVPLLVLVVAICMEGFSFRTAIGEANHTRGAASWVRYVRGAKAPELPVVLLEDFAALIGLLFAMFGVGLAIITQDARWDAAGTAMIGLLLVAVAVVLAVEMKSLLIGEGAAPERVRSIRDAIESVDVIDRVIHLKTLHLGPDELLVAAKVAVDTGDTGGEISAAIDAAETAARSAQPDMELLIYLEPALDTGEAGADSIGHVRSGSGS</sequence>
<comment type="subcellular location">
    <subcellularLocation>
        <location evidence="1">Membrane</location>
        <topology evidence="1">Multi-pass membrane protein</topology>
    </subcellularLocation>
</comment>
<dbReference type="GO" id="GO:0016020">
    <property type="term" value="C:membrane"/>
    <property type="evidence" value="ECO:0007669"/>
    <property type="project" value="UniProtKB-SubCell"/>
</dbReference>
<evidence type="ECO:0000256" key="6">
    <source>
        <dbReference type="SAM" id="Phobius"/>
    </source>
</evidence>